<dbReference type="EMBL" id="BQNB010018053">
    <property type="protein sequence ID" value="GJT70178.1"/>
    <property type="molecule type" value="Genomic_DNA"/>
</dbReference>
<feature type="region of interest" description="Disordered" evidence="1">
    <location>
        <begin position="78"/>
        <end position="127"/>
    </location>
</feature>
<feature type="compositionally biased region" description="Basic and acidic residues" evidence="1">
    <location>
        <begin position="103"/>
        <end position="125"/>
    </location>
</feature>
<protein>
    <submittedName>
        <fullName evidence="2">Uncharacterized protein</fullName>
    </submittedName>
</protein>
<accession>A0ABQ5G521</accession>
<organism evidence="2 3">
    <name type="scientific">Tanacetum coccineum</name>
    <dbReference type="NCBI Taxonomy" id="301880"/>
    <lineage>
        <taxon>Eukaryota</taxon>
        <taxon>Viridiplantae</taxon>
        <taxon>Streptophyta</taxon>
        <taxon>Embryophyta</taxon>
        <taxon>Tracheophyta</taxon>
        <taxon>Spermatophyta</taxon>
        <taxon>Magnoliopsida</taxon>
        <taxon>eudicotyledons</taxon>
        <taxon>Gunneridae</taxon>
        <taxon>Pentapetalae</taxon>
        <taxon>asterids</taxon>
        <taxon>campanulids</taxon>
        <taxon>Asterales</taxon>
        <taxon>Asteraceae</taxon>
        <taxon>Asteroideae</taxon>
        <taxon>Anthemideae</taxon>
        <taxon>Anthemidinae</taxon>
        <taxon>Tanacetum</taxon>
    </lineage>
</organism>
<evidence type="ECO:0000313" key="2">
    <source>
        <dbReference type="EMBL" id="GJT70178.1"/>
    </source>
</evidence>
<dbReference type="Proteomes" id="UP001151760">
    <property type="component" value="Unassembled WGS sequence"/>
</dbReference>
<comment type="caution">
    <text evidence="2">The sequence shown here is derived from an EMBL/GenBank/DDBJ whole genome shotgun (WGS) entry which is preliminary data.</text>
</comment>
<evidence type="ECO:0000313" key="3">
    <source>
        <dbReference type="Proteomes" id="UP001151760"/>
    </source>
</evidence>
<reference evidence="2" key="1">
    <citation type="journal article" date="2022" name="Int. J. Mol. Sci.">
        <title>Draft Genome of Tanacetum Coccineum: Genomic Comparison of Closely Related Tanacetum-Family Plants.</title>
        <authorList>
            <person name="Yamashiro T."/>
            <person name="Shiraishi A."/>
            <person name="Nakayama K."/>
            <person name="Satake H."/>
        </authorList>
    </citation>
    <scope>NUCLEOTIDE SEQUENCE</scope>
</reference>
<evidence type="ECO:0000256" key="1">
    <source>
        <dbReference type="SAM" id="MobiDB-lite"/>
    </source>
</evidence>
<keyword evidence="3" id="KW-1185">Reference proteome</keyword>
<feature type="compositionally biased region" description="Basic and acidic residues" evidence="1">
    <location>
        <begin position="78"/>
        <end position="90"/>
    </location>
</feature>
<gene>
    <name evidence="2" type="ORF">Tco_1029464</name>
</gene>
<sequence length="465" mass="54074">MELMEKRRKHFAALRVQEKRNIPPTKAQTRTQMPTYLKHMGGYTYKQLKGKSFNEIQKLFDKEMKRVITFVAMGSEVHESKEKGSEETAKSCRKKILGRKRAGKEQQQESSKKQKVEKEKESDKVEEVDEVDETELKKLLVIKKDEDITTDVIPLATKLPVIIDYKLLKEGVMIHYQLIRADGSSKRYSSMIRMLQGIDREDLEALWRIVKAKYGDTRPENEFERVLWGDLKVMFEPDKRSDVWRILQGYRVTIWKLIDSSGVHFVRFPLDELHLLWEKDCVSFNPLQRFVNMPSQKCFSSFELIVRGTPNLHTTYSHTNLSAFLSLIVVRGFASTYFVECSMDIAKNFNPPGEVGKGPRMYYGLKTKQKRVFSGSFRSRVFNIQDQDEVVKILEHAIEKSAKLQRDSSILPRGLHSLVHPRQLVRGVKFNANDWLIDEAMIGEFYTTTPGLWLFKEGSSSFLRD</sequence>
<reference evidence="2" key="2">
    <citation type="submission" date="2022-01" db="EMBL/GenBank/DDBJ databases">
        <authorList>
            <person name="Yamashiro T."/>
            <person name="Shiraishi A."/>
            <person name="Satake H."/>
            <person name="Nakayama K."/>
        </authorList>
    </citation>
    <scope>NUCLEOTIDE SEQUENCE</scope>
</reference>
<feature type="compositionally biased region" description="Basic residues" evidence="1">
    <location>
        <begin position="91"/>
        <end position="102"/>
    </location>
</feature>
<proteinExistence type="predicted"/>
<name>A0ABQ5G521_9ASTR</name>